<sequence length="73" mass="8795">MEQAVGLFKLSLICFPSKPKKVLCLFFRKRTFYIWEKFCFGKLLFKEINRIGFQFTVSIFLVQRIIAQFFICQ</sequence>
<reference evidence="1 2" key="1">
    <citation type="submission" date="2016-10" db="EMBL/GenBank/DDBJ databases">
        <authorList>
            <person name="de Groot N.N."/>
        </authorList>
    </citation>
    <scope>NUCLEOTIDE SEQUENCE [LARGE SCALE GENOMIC DNA]</scope>
    <source>
        <strain evidence="1 2">KH2T6</strain>
    </source>
</reference>
<name>A0A1H7KN10_RUMAL</name>
<organism evidence="1 2">
    <name type="scientific">Ruminococcus albus</name>
    <dbReference type="NCBI Taxonomy" id="1264"/>
    <lineage>
        <taxon>Bacteria</taxon>
        <taxon>Bacillati</taxon>
        <taxon>Bacillota</taxon>
        <taxon>Clostridia</taxon>
        <taxon>Eubacteriales</taxon>
        <taxon>Oscillospiraceae</taxon>
        <taxon>Ruminococcus</taxon>
    </lineage>
</organism>
<evidence type="ECO:0000313" key="1">
    <source>
        <dbReference type="EMBL" id="SEK88221.1"/>
    </source>
</evidence>
<dbReference type="Proteomes" id="UP000186015">
    <property type="component" value="Unassembled WGS sequence"/>
</dbReference>
<protein>
    <submittedName>
        <fullName evidence="1">Uncharacterized protein</fullName>
    </submittedName>
</protein>
<dbReference type="EMBL" id="FOAT01000007">
    <property type="protein sequence ID" value="SEK88221.1"/>
    <property type="molecule type" value="Genomic_DNA"/>
</dbReference>
<evidence type="ECO:0000313" key="2">
    <source>
        <dbReference type="Proteomes" id="UP000186015"/>
    </source>
</evidence>
<accession>A0A1H7KN10</accession>
<gene>
    <name evidence="1" type="ORF">SAMN05216469_10732</name>
</gene>
<dbReference type="AlphaFoldDB" id="A0A1H7KN10"/>
<proteinExistence type="predicted"/>